<gene>
    <name evidence="2" type="ORF">QYF61_011772</name>
</gene>
<dbReference type="AlphaFoldDB" id="A0AAN7N3C5"/>
<name>A0AAN7N3C5_MYCAM</name>
<keyword evidence="3" id="KW-1185">Reference proteome</keyword>
<feature type="region of interest" description="Disordered" evidence="1">
    <location>
        <begin position="31"/>
        <end position="53"/>
    </location>
</feature>
<dbReference type="EMBL" id="JAUNZN010000026">
    <property type="protein sequence ID" value="KAK4807907.1"/>
    <property type="molecule type" value="Genomic_DNA"/>
</dbReference>
<organism evidence="2 3">
    <name type="scientific">Mycteria americana</name>
    <name type="common">Wood stork</name>
    <dbReference type="NCBI Taxonomy" id="33587"/>
    <lineage>
        <taxon>Eukaryota</taxon>
        <taxon>Metazoa</taxon>
        <taxon>Chordata</taxon>
        <taxon>Craniata</taxon>
        <taxon>Vertebrata</taxon>
        <taxon>Euteleostomi</taxon>
        <taxon>Archelosauria</taxon>
        <taxon>Archosauria</taxon>
        <taxon>Dinosauria</taxon>
        <taxon>Saurischia</taxon>
        <taxon>Theropoda</taxon>
        <taxon>Coelurosauria</taxon>
        <taxon>Aves</taxon>
        <taxon>Neognathae</taxon>
        <taxon>Neoaves</taxon>
        <taxon>Aequornithes</taxon>
        <taxon>Ciconiiformes</taxon>
        <taxon>Ciconiidae</taxon>
        <taxon>Mycteria</taxon>
    </lineage>
</organism>
<comment type="caution">
    <text evidence="2">The sequence shown here is derived from an EMBL/GenBank/DDBJ whole genome shotgun (WGS) entry which is preliminary data.</text>
</comment>
<reference evidence="2 3" key="1">
    <citation type="journal article" date="2023" name="J. Hered.">
        <title>Chromosome-level genome of the wood stork (Mycteria americana) provides insight into avian chromosome evolution.</title>
        <authorList>
            <person name="Flamio R. Jr."/>
            <person name="Ramstad K.M."/>
        </authorList>
    </citation>
    <scope>NUCLEOTIDE SEQUENCE [LARGE SCALE GENOMIC DNA]</scope>
    <source>
        <strain evidence="2">JAX WOST 10</strain>
    </source>
</reference>
<sequence>MLLPLDSRFWGNGNPPDRLLLEMLESPFTRQQTGTAAQRSEVTKGKNAVLGSPRVVQEPREMEVLLSQRVTQAVSPWQRHRYELILLMAENIRVKWCNTLNPNSHPSNGGRNSTIALVTTHEAKKT</sequence>
<evidence type="ECO:0000256" key="1">
    <source>
        <dbReference type="SAM" id="MobiDB-lite"/>
    </source>
</evidence>
<accession>A0AAN7N3C5</accession>
<evidence type="ECO:0000313" key="2">
    <source>
        <dbReference type="EMBL" id="KAK4807907.1"/>
    </source>
</evidence>
<protein>
    <submittedName>
        <fullName evidence="2">Uncharacterized protein</fullName>
    </submittedName>
</protein>
<proteinExistence type="predicted"/>
<evidence type="ECO:0000313" key="3">
    <source>
        <dbReference type="Proteomes" id="UP001333110"/>
    </source>
</evidence>
<feature type="compositionally biased region" description="Polar residues" evidence="1">
    <location>
        <begin position="31"/>
        <end position="40"/>
    </location>
</feature>
<dbReference type="Proteomes" id="UP001333110">
    <property type="component" value="Unassembled WGS sequence"/>
</dbReference>